<evidence type="ECO:0000313" key="2">
    <source>
        <dbReference type="EMBL" id="MBW7573878.1"/>
    </source>
</evidence>
<organism evidence="2 3">
    <name type="scientific">Caproiciproducens faecalis</name>
    <dbReference type="NCBI Taxonomy" id="2820301"/>
    <lineage>
        <taxon>Bacteria</taxon>
        <taxon>Bacillati</taxon>
        <taxon>Bacillota</taxon>
        <taxon>Clostridia</taxon>
        <taxon>Eubacteriales</taxon>
        <taxon>Acutalibacteraceae</taxon>
        <taxon>Caproiciproducens</taxon>
    </lineage>
</organism>
<protein>
    <recommendedName>
        <fullName evidence="4">Zinc ribbon domain-containing protein</fullName>
    </recommendedName>
</protein>
<evidence type="ECO:0000313" key="3">
    <source>
        <dbReference type="Proteomes" id="UP000719942"/>
    </source>
</evidence>
<proteinExistence type="predicted"/>
<evidence type="ECO:0008006" key="4">
    <source>
        <dbReference type="Google" id="ProtNLM"/>
    </source>
</evidence>
<dbReference type="EMBL" id="JAGFNZ010000006">
    <property type="protein sequence ID" value="MBW7573878.1"/>
    <property type="molecule type" value="Genomic_DNA"/>
</dbReference>
<comment type="caution">
    <text evidence="2">The sequence shown here is derived from an EMBL/GenBank/DDBJ whole genome shotgun (WGS) entry which is preliminary data.</text>
</comment>
<accession>A0ABS7DRR1</accession>
<name>A0ABS7DRR1_9FIRM</name>
<sequence length="176" mass="18876">MDKNLSELASPHLGLSHPVKICLNCGEILLEQAQRCPKCGEKGEGLRVIDSEDSHQKQTLREAAKHDGKKGFWQRTIEEGREINRQKEAAKIAQPKPLSKKERIKENKSNGIACCPKCGSTSISADKKGFGVGKAIVGANITTQIPGAGIIGAVAGNIGAKKVIVTCLNCGHQWKV</sequence>
<feature type="region of interest" description="Disordered" evidence="1">
    <location>
        <begin position="52"/>
        <end position="71"/>
    </location>
</feature>
<reference evidence="2 3" key="1">
    <citation type="submission" date="2021-03" db="EMBL/GenBank/DDBJ databases">
        <title>Caproiciproducens sp. nov. isolated from feces of cow.</title>
        <authorList>
            <person name="Choi J.-Y."/>
        </authorList>
    </citation>
    <scope>NUCLEOTIDE SEQUENCE [LARGE SCALE GENOMIC DNA]</scope>
    <source>
        <strain evidence="2 3">AGMB10547</strain>
    </source>
</reference>
<keyword evidence="3" id="KW-1185">Reference proteome</keyword>
<gene>
    <name evidence="2" type="ORF">J5W02_13775</name>
</gene>
<evidence type="ECO:0000256" key="1">
    <source>
        <dbReference type="SAM" id="MobiDB-lite"/>
    </source>
</evidence>
<dbReference type="Proteomes" id="UP000719942">
    <property type="component" value="Unassembled WGS sequence"/>
</dbReference>